<dbReference type="Gene3D" id="3.40.50.850">
    <property type="entry name" value="Isochorismatase-like"/>
    <property type="match status" value="1"/>
</dbReference>
<name>A0A314L7L7_NICAT</name>
<keyword evidence="4" id="KW-1185">Reference proteome</keyword>
<dbReference type="InterPro" id="IPR044717">
    <property type="entry name" value="NIC1"/>
</dbReference>
<dbReference type="GO" id="GO:0019365">
    <property type="term" value="P:pyridine nucleotide salvage"/>
    <property type="evidence" value="ECO:0007669"/>
    <property type="project" value="InterPro"/>
</dbReference>
<reference evidence="3" key="1">
    <citation type="submission" date="2016-11" db="EMBL/GenBank/DDBJ databases">
        <title>The genome of Nicotiana attenuata.</title>
        <authorList>
            <person name="Xu S."/>
            <person name="Brockmoeller T."/>
            <person name="Gaquerel E."/>
            <person name="Navarro A."/>
            <person name="Kuhl H."/>
            <person name="Gase K."/>
            <person name="Ling Z."/>
            <person name="Zhou W."/>
            <person name="Kreitzer C."/>
            <person name="Stanke M."/>
            <person name="Tang H."/>
            <person name="Lyons E."/>
            <person name="Pandey P."/>
            <person name="Pandey S.P."/>
            <person name="Timmermann B."/>
            <person name="Baldwin I.T."/>
        </authorList>
    </citation>
    <scope>NUCLEOTIDE SEQUENCE [LARGE SCALE GENOMIC DNA]</scope>
    <source>
        <strain evidence="3">UT</strain>
    </source>
</reference>
<dbReference type="EMBL" id="MJEQ01000380">
    <property type="protein sequence ID" value="OIT36874.1"/>
    <property type="molecule type" value="Genomic_DNA"/>
</dbReference>
<dbReference type="InterPro" id="IPR036380">
    <property type="entry name" value="Isochorismatase-like_sf"/>
</dbReference>
<dbReference type="Proteomes" id="UP000187609">
    <property type="component" value="Unassembled WGS sequence"/>
</dbReference>
<dbReference type="PANTHER" id="PTHR47297">
    <property type="match status" value="1"/>
</dbReference>
<sequence length="280" mass="31502">MVLKTIDILKNEIPIEEESVIITEDVKAGLVLVDIINGFCTVGAGNLAPREPNRQICEMIDESTRLARLFCDKKWPILAFLDSHPPHKLEHPYPSHCITGTDESNLVPALRWLEKEQNVTIRRKDCYDGYIGSFKEDGSNVFVDWVKNNKIQTLLVVGVCTDICVLDFVCSTLSARNRGFLDPLEEVVVYSHGCATFDFPASMARNTKDISPHPQVTYNKSRICCYEKKKQTDALSSRYAPGPGKGRTTKELMHHVGLYMAKERGAKIAREVSFNSLKKP</sequence>
<dbReference type="SMR" id="A0A314L7L7"/>
<feature type="domain" description="Isochorismatase-like" evidence="2">
    <location>
        <begin position="30"/>
        <end position="199"/>
    </location>
</feature>
<comment type="caution">
    <text evidence="3">The sequence shown here is derived from an EMBL/GenBank/DDBJ whole genome shotgun (WGS) entry which is preliminary data.</text>
</comment>
<evidence type="ECO:0000313" key="3">
    <source>
        <dbReference type="EMBL" id="OIT36874.1"/>
    </source>
</evidence>
<dbReference type="Gramene" id="OIT36874">
    <property type="protein sequence ID" value="OIT36874"/>
    <property type="gene ID" value="A4A49_25051"/>
</dbReference>
<dbReference type="Pfam" id="PF00857">
    <property type="entry name" value="Isochorismatase"/>
    <property type="match status" value="1"/>
</dbReference>
<proteinExistence type="inferred from homology"/>
<dbReference type="STRING" id="49451.A0A314L7L7"/>
<gene>
    <name evidence="3" type="primary">NIC1_1</name>
    <name evidence="3" type="ORF">A4A49_25051</name>
</gene>
<protein>
    <submittedName>
        <fullName evidence="3">Nicotinamidase 1</fullName>
    </submittedName>
</protein>
<dbReference type="SUPFAM" id="SSF52499">
    <property type="entry name" value="Isochorismatase-like hydrolases"/>
    <property type="match status" value="1"/>
</dbReference>
<dbReference type="PANTHER" id="PTHR47297:SF2">
    <property type="entry name" value="OS02G0606800 PROTEIN"/>
    <property type="match status" value="1"/>
</dbReference>
<comment type="similarity">
    <text evidence="1">Belongs to the isochorismatase family.</text>
</comment>
<accession>A0A314L7L7</accession>
<dbReference type="InterPro" id="IPR000868">
    <property type="entry name" value="Isochorismatase-like_dom"/>
</dbReference>
<organism evidence="3 4">
    <name type="scientific">Nicotiana attenuata</name>
    <name type="common">Coyote tobacco</name>
    <dbReference type="NCBI Taxonomy" id="49451"/>
    <lineage>
        <taxon>Eukaryota</taxon>
        <taxon>Viridiplantae</taxon>
        <taxon>Streptophyta</taxon>
        <taxon>Embryophyta</taxon>
        <taxon>Tracheophyta</taxon>
        <taxon>Spermatophyta</taxon>
        <taxon>Magnoliopsida</taxon>
        <taxon>eudicotyledons</taxon>
        <taxon>Gunneridae</taxon>
        <taxon>Pentapetalae</taxon>
        <taxon>asterids</taxon>
        <taxon>lamiids</taxon>
        <taxon>Solanales</taxon>
        <taxon>Solanaceae</taxon>
        <taxon>Nicotianoideae</taxon>
        <taxon>Nicotianeae</taxon>
        <taxon>Nicotiana</taxon>
    </lineage>
</organism>
<dbReference type="GeneID" id="109241525"/>
<dbReference type="GO" id="GO:0008936">
    <property type="term" value="F:nicotinamidase activity"/>
    <property type="evidence" value="ECO:0007669"/>
    <property type="project" value="InterPro"/>
</dbReference>
<dbReference type="KEGG" id="nau:109241525"/>
<dbReference type="CDD" id="cd00431">
    <property type="entry name" value="cysteine_hydrolases"/>
    <property type="match status" value="1"/>
</dbReference>
<evidence type="ECO:0000259" key="2">
    <source>
        <dbReference type="Pfam" id="PF00857"/>
    </source>
</evidence>
<evidence type="ECO:0000313" key="4">
    <source>
        <dbReference type="Proteomes" id="UP000187609"/>
    </source>
</evidence>
<evidence type="ECO:0000256" key="1">
    <source>
        <dbReference type="ARBA" id="ARBA00006336"/>
    </source>
</evidence>
<dbReference type="OrthoDB" id="2013482at2759"/>
<dbReference type="AlphaFoldDB" id="A0A314L7L7"/>